<dbReference type="PANTHER" id="PTHR44845:SF6">
    <property type="entry name" value="BETA-ALANINE-ACTIVATING ENZYME"/>
    <property type="match status" value="1"/>
</dbReference>
<reference evidence="5" key="1">
    <citation type="journal article" date="2013" name="Genome Announc.">
        <title>Draft genome sequence of the ascomycete Phaeoacremonium aleophilum strain UCR-PA7, a causal agent of the esca disease complex in grapevines.</title>
        <authorList>
            <person name="Blanco-Ulate B."/>
            <person name="Rolshausen P."/>
            <person name="Cantu D."/>
        </authorList>
    </citation>
    <scope>NUCLEOTIDE SEQUENCE [LARGE SCALE GENOMIC DNA]</scope>
    <source>
        <strain evidence="5">UCR-PA7</strain>
    </source>
</reference>
<dbReference type="PROSITE" id="PS00012">
    <property type="entry name" value="PHOSPHOPANTETHEINE"/>
    <property type="match status" value="1"/>
</dbReference>
<dbReference type="GeneID" id="19327868"/>
<dbReference type="InterPro" id="IPR013120">
    <property type="entry name" value="FAR_NAD-bd"/>
</dbReference>
<keyword evidence="5" id="KW-1185">Reference proteome</keyword>
<protein>
    <submittedName>
        <fullName evidence="4">Putative nonribosomal peptide synthetase 10 protein</fullName>
    </submittedName>
</protein>
<dbReference type="PANTHER" id="PTHR44845">
    <property type="entry name" value="CARRIER DOMAIN-CONTAINING PROTEIN"/>
    <property type="match status" value="1"/>
</dbReference>
<evidence type="ECO:0000256" key="1">
    <source>
        <dbReference type="ARBA" id="ARBA00022450"/>
    </source>
</evidence>
<dbReference type="OrthoDB" id="408177at2759"/>
<dbReference type="Gene3D" id="2.30.38.10">
    <property type="entry name" value="Luciferase, Domain 3"/>
    <property type="match status" value="1"/>
</dbReference>
<sequence>MKISGYRPIPPKYWGSRLTSQRDPFRGKMPVIDTNKDLVALFRDQVRATPNAVALEDETGTWTYAELDQVTAALADRLRRHGVGRDNLVGVLLGRSADYVIACIAALRAGGAFLVLELAYPPGLLADVIDDAKPTVIVTHSAHVERIKANVPLIVLDKPETASKGSINGPPMDPDHIYILDEDGKKLDVGVSGELLVGGDLLARGYLNLPETTAKAFLPDPFNKKPGSRMYKTGDLARLLPSGLLEITGRVGVSGKVDLKSLPPPVTDRPRKSVVVNGAKTESNVEVKIEVIAKMWAASLKLSPDAVTQEHDFFDLGGHSLALADLARRLSTAFGFPIPLGSLAVNPTLQGHLEAVRSARDGHTAAVQADLPAILRADAVLPDDIQASGAVMRPLSEAGTVLLTGVTGFLGAFLLNSILESTAARVVCLGSGTIRFLIELNYFLEI</sequence>
<keyword evidence="1" id="KW-0596">Phosphopantetheine</keyword>
<dbReference type="EMBL" id="KB933268">
    <property type="protein sequence ID" value="EON97347.1"/>
    <property type="molecule type" value="Genomic_DNA"/>
</dbReference>
<accession>R8BDH7</accession>
<evidence type="ECO:0000256" key="2">
    <source>
        <dbReference type="ARBA" id="ARBA00022553"/>
    </source>
</evidence>
<dbReference type="Gene3D" id="1.10.1200.10">
    <property type="entry name" value="ACP-like"/>
    <property type="match status" value="1"/>
</dbReference>
<feature type="domain" description="Carrier" evidence="3">
    <location>
        <begin position="283"/>
        <end position="360"/>
    </location>
</feature>
<dbReference type="AlphaFoldDB" id="R8BDH7"/>
<dbReference type="KEGG" id="tmn:UCRPA7_7138"/>
<dbReference type="Pfam" id="PF07993">
    <property type="entry name" value="NAD_binding_4"/>
    <property type="match status" value="1"/>
</dbReference>
<dbReference type="PROSITE" id="PS50075">
    <property type="entry name" value="CARRIER"/>
    <property type="match status" value="1"/>
</dbReference>
<keyword evidence="2" id="KW-0597">Phosphoprotein</keyword>
<dbReference type="SUPFAM" id="SSF47336">
    <property type="entry name" value="ACP-like"/>
    <property type="match status" value="1"/>
</dbReference>
<dbReference type="InterPro" id="IPR009081">
    <property type="entry name" value="PP-bd_ACP"/>
</dbReference>
<dbReference type="InterPro" id="IPR006162">
    <property type="entry name" value="Ppantetheine_attach_site"/>
</dbReference>
<dbReference type="Gene3D" id="3.40.50.980">
    <property type="match status" value="2"/>
</dbReference>
<dbReference type="InterPro" id="IPR036736">
    <property type="entry name" value="ACP-like_sf"/>
</dbReference>
<dbReference type="Pfam" id="PF00501">
    <property type="entry name" value="AMP-binding"/>
    <property type="match status" value="1"/>
</dbReference>
<dbReference type="SUPFAM" id="SSF56801">
    <property type="entry name" value="Acetyl-CoA synthetase-like"/>
    <property type="match status" value="2"/>
</dbReference>
<proteinExistence type="predicted"/>
<dbReference type="RefSeq" id="XP_007917863.1">
    <property type="nucleotide sequence ID" value="XM_007919672.1"/>
</dbReference>
<dbReference type="HOGENOM" id="CLU_614210_0_0_1"/>
<dbReference type="SMART" id="SM00823">
    <property type="entry name" value="PKS_PP"/>
    <property type="match status" value="1"/>
</dbReference>
<evidence type="ECO:0000313" key="4">
    <source>
        <dbReference type="EMBL" id="EON97347.1"/>
    </source>
</evidence>
<dbReference type="eggNOG" id="KOG1178">
    <property type="taxonomic scope" value="Eukaryota"/>
</dbReference>
<dbReference type="GO" id="GO:0031177">
    <property type="term" value="F:phosphopantetheine binding"/>
    <property type="evidence" value="ECO:0007669"/>
    <property type="project" value="InterPro"/>
</dbReference>
<dbReference type="InterPro" id="IPR000873">
    <property type="entry name" value="AMP-dep_synth/lig_dom"/>
</dbReference>
<dbReference type="InterPro" id="IPR020806">
    <property type="entry name" value="PKS_PP-bd"/>
</dbReference>
<evidence type="ECO:0000313" key="5">
    <source>
        <dbReference type="Proteomes" id="UP000014074"/>
    </source>
</evidence>
<gene>
    <name evidence="4" type="ORF">UCRPA7_7138</name>
</gene>
<dbReference type="Proteomes" id="UP000014074">
    <property type="component" value="Unassembled WGS sequence"/>
</dbReference>
<dbReference type="Pfam" id="PF00550">
    <property type="entry name" value="PP-binding"/>
    <property type="match status" value="1"/>
</dbReference>
<name>R8BDH7_PHAM7</name>
<dbReference type="Gene3D" id="3.40.50.720">
    <property type="entry name" value="NAD(P)-binding Rossmann-like Domain"/>
    <property type="match status" value="1"/>
</dbReference>
<organism evidence="4 5">
    <name type="scientific">Phaeoacremonium minimum (strain UCR-PA7)</name>
    <name type="common">Esca disease fungus</name>
    <name type="synonym">Togninia minima</name>
    <dbReference type="NCBI Taxonomy" id="1286976"/>
    <lineage>
        <taxon>Eukaryota</taxon>
        <taxon>Fungi</taxon>
        <taxon>Dikarya</taxon>
        <taxon>Ascomycota</taxon>
        <taxon>Pezizomycotina</taxon>
        <taxon>Sordariomycetes</taxon>
        <taxon>Sordariomycetidae</taxon>
        <taxon>Togniniales</taxon>
        <taxon>Togniniaceae</taxon>
        <taxon>Phaeoacremonium</taxon>
    </lineage>
</organism>
<evidence type="ECO:0000259" key="3">
    <source>
        <dbReference type="PROSITE" id="PS50075"/>
    </source>
</evidence>